<feature type="signal peptide" evidence="1">
    <location>
        <begin position="1"/>
        <end position="19"/>
    </location>
</feature>
<evidence type="ECO:0000313" key="2">
    <source>
        <dbReference type="EMBL" id="MBB3971046.1"/>
    </source>
</evidence>
<reference evidence="3" key="2">
    <citation type="submission" date="2019-03" db="EMBL/GenBank/DDBJ databases">
        <authorList>
            <person name="Yan Y.-Q."/>
            <person name="Du Z.-J."/>
        </authorList>
    </citation>
    <scope>NUCLEOTIDE SEQUENCE</scope>
    <source>
        <strain evidence="3">PP-F2FG21</strain>
    </source>
</reference>
<evidence type="ECO:0000313" key="5">
    <source>
        <dbReference type="Proteomes" id="UP000583101"/>
    </source>
</evidence>
<keyword evidence="1" id="KW-0732">Signal</keyword>
<dbReference type="OrthoDB" id="680331at2"/>
<accession>A0A4Y8A7S7</accession>
<dbReference type="AlphaFoldDB" id="A0A4Y8A7S7"/>
<evidence type="ECO:0000313" key="3">
    <source>
        <dbReference type="EMBL" id="TEW63787.1"/>
    </source>
</evidence>
<name>A0A4Y8A7S7_9SPHI</name>
<evidence type="ECO:0000256" key="1">
    <source>
        <dbReference type="SAM" id="SignalP"/>
    </source>
</evidence>
<proteinExistence type="predicted"/>
<sequence>MKKHLFFIALIGIFSRAVSQNTFPTPTGNVGIGTTTPSNKLQVIDASGTSAVNLQTATNVLNEVIGISFGTQPGIRTKAAVVGVNTNTGNAAGDLALYTNSGTALAEKMRITSDGKVGIGVAAPASLLSVGGNASILTDQQVAFRYNSTITSGTGGALGLQLIANPSANSSAGLFGIYVQMGTNTASSSNVGSMFGLVSTAAHRGTGIIATVNNLYASSPILASTGTITNSYGVMIRPQQIAGVTKGYGVYQAGTADINYFDGNTGFGAANPQNKLVVAQASSLVPAALIQDTDTGDAGLAFNVSGASFT</sequence>
<feature type="chain" id="PRO_5044616314" evidence="1">
    <location>
        <begin position="20"/>
        <end position="310"/>
    </location>
</feature>
<organism evidence="3 4">
    <name type="scientific">Mucilaginibacter phyllosphaerae</name>
    <dbReference type="NCBI Taxonomy" id="1812349"/>
    <lineage>
        <taxon>Bacteria</taxon>
        <taxon>Pseudomonadati</taxon>
        <taxon>Bacteroidota</taxon>
        <taxon>Sphingobacteriia</taxon>
        <taxon>Sphingobacteriales</taxon>
        <taxon>Sphingobacteriaceae</taxon>
        <taxon>Mucilaginibacter</taxon>
    </lineage>
</organism>
<comment type="caution">
    <text evidence="3">The sequence shown here is derived from an EMBL/GenBank/DDBJ whole genome shotgun (WGS) entry which is preliminary data.</text>
</comment>
<reference evidence="2 5" key="3">
    <citation type="submission" date="2020-08" db="EMBL/GenBank/DDBJ databases">
        <title>Genomic Encyclopedia of Type Strains, Phase IV (KMG-IV): sequencing the most valuable type-strain genomes for metagenomic binning, comparative biology and taxonomic classification.</title>
        <authorList>
            <person name="Goeker M."/>
        </authorList>
    </citation>
    <scope>NUCLEOTIDE SEQUENCE [LARGE SCALE GENOMIC DNA]</scope>
    <source>
        <strain evidence="2 5">DSM 100995</strain>
    </source>
</reference>
<keyword evidence="5" id="KW-1185">Reference proteome</keyword>
<dbReference type="EMBL" id="JACIEG010000008">
    <property type="protein sequence ID" value="MBB3971046.1"/>
    <property type="molecule type" value="Genomic_DNA"/>
</dbReference>
<evidence type="ECO:0000313" key="4">
    <source>
        <dbReference type="Proteomes" id="UP000297248"/>
    </source>
</evidence>
<dbReference type="EMBL" id="SNQG01000008">
    <property type="protein sequence ID" value="TEW63787.1"/>
    <property type="molecule type" value="Genomic_DNA"/>
</dbReference>
<dbReference type="RefSeq" id="WP_134338011.1">
    <property type="nucleotide sequence ID" value="NZ_BMCZ01000008.1"/>
</dbReference>
<dbReference type="Proteomes" id="UP000583101">
    <property type="component" value="Unassembled WGS sequence"/>
</dbReference>
<gene>
    <name evidence="3" type="ORF">E2R65_18640</name>
    <name evidence="2" type="ORF">GGR35_003673</name>
</gene>
<dbReference type="Proteomes" id="UP000297248">
    <property type="component" value="Unassembled WGS sequence"/>
</dbReference>
<protein>
    <submittedName>
        <fullName evidence="3">Uncharacterized protein</fullName>
    </submittedName>
</protein>
<reference evidence="3 4" key="1">
    <citation type="journal article" date="2016" name="Int. J. Syst. Evol. Microbiol.">
        <title>Proposal of Mucilaginibacter phyllosphaerae sp. nov. isolated from the phyllosphere of Galium album.</title>
        <authorList>
            <person name="Aydogan E.L."/>
            <person name="Busse H.J."/>
            <person name="Moser G."/>
            <person name="Muller C."/>
            <person name="Kampfer P."/>
            <person name="Glaeser S.P."/>
        </authorList>
    </citation>
    <scope>NUCLEOTIDE SEQUENCE [LARGE SCALE GENOMIC DNA]</scope>
    <source>
        <strain evidence="3 4">PP-F2FG21</strain>
    </source>
</reference>